<feature type="domain" description="AB hydrolase-1" evidence="1">
    <location>
        <begin position="26"/>
        <end position="260"/>
    </location>
</feature>
<evidence type="ECO:0000259" key="1">
    <source>
        <dbReference type="Pfam" id="PF00561"/>
    </source>
</evidence>
<dbReference type="Pfam" id="PF00561">
    <property type="entry name" value="Abhydrolase_1"/>
    <property type="match status" value="1"/>
</dbReference>
<protein>
    <submittedName>
        <fullName evidence="2">Alpha/beta fold hydrolase</fullName>
    </submittedName>
</protein>
<dbReference type="EMBL" id="JAINZZ010000041">
    <property type="protein sequence ID" value="MBY8881067.1"/>
    <property type="molecule type" value="Genomic_DNA"/>
</dbReference>
<keyword evidence="3" id="KW-1185">Reference proteome</keyword>
<comment type="caution">
    <text evidence="2">The sequence shown here is derived from an EMBL/GenBank/DDBJ whole genome shotgun (WGS) entry which is preliminary data.</text>
</comment>
<dbReference type="PANTHER" id="PTHR43798:SF5">
    <property type="entry name" value="MONOACYLGLYCEROL LIPASE ABHD6"/>
    <property type="match status" value="1"/>
</dbReference>
<evidence type="ECO:0000313" key="3">
    <source>
        <dbReference type="Proteomes" id="UP000778578"/>
    </source>
</evidence>
<dbReference type="PRINTS" id="PR00111">
    <property type="entry name" value="ABHYDROLASE"/>
</dbReference>
<organism evidence="2 3">
    <name type="scientific">Actinacidiphila acidipaludis</name>
    <dbReference type="NCBI Taxonomy" id="2873382"/>
    <lineage>
        <taxon>Bacteria</taxon>
        <taxon>Bacillati</taxon>
        <taxon>Actinomycetota</taxon>
        <taxon>Actinomycetes</taxon>
        <taxon>Kitasatosporales</taxon>
        <taxon>Streptomycetaceae</taxon>
        <taxon>Actinacidiphila</taxon>
    </lineage>
</organism>
<reference evidence="2 3" key="1">
    <citation type="submission" date="2021-08" db="EMBL/GenBank/DDBJ databases">
        <title>WGS of actinomycetes from Thailand.</title>
        <authorList>
            <person name="Thawai C."/>
        </authorList>
    </citation>
    <scope>NUCLEOTIDE SEQUENCE [LARGE SCALE GENOMIC DNA]</scope>
    <source>
        <strain evidence="2 3">PLK6-54</strain>
    </source>
</reference>
<name>A0ABS7QD57_9ACTN</name>
<accession>A0ABS7QD57</accession>
<dbReference type="PANTHER" id="PTHR43798">
    <property type="entry name" value="MONOACYLGLYCEROL LIPASE"/>
    <property type="match status" value="1"/>
</dbReference>
<dbReference type="RefSeq" id="WP_222966743.1">
    <property type="nucleotide sequence ID" value="NZ_JAINZZ010000041.1"/>
</dbReference>
<gene>
    <name evidence="2" type="ORF">K7862_26010</name>
</gene>
<sequence>MTTENSPLPLEAGDLHVRQDGPRDAPALVLVHGLAASTSWWDAIVPELAAARHVVRLDLLGHGRSARPDGPGYRIADHARRVGAALDRLGVEQAVAIGHSTGGLVVTALAEERPGLLGALALIDTGPRLGAFVSNGLAGRLMLAPGLGSLLWRVRTDALIRKALSTAFSRPGYEIPPHLVADVRTMTLHGTVATSQGAIDYLTRQPLPDRLSALGKPLLVLFGEQDRRWRPSSAAEYTGVPGALVEMIPGVGHSPMLEDPHRTLALLRPFIEAHARG</sequence>
<proteinExistence type="predicted"/>
<dbReference type="GO" id="GO:0016787">
    <property type="term" value="F:hydrolase activity"/>
    <property type="evidence" value="ECO:0007669"/>
    <property type="project" value="UniProtKB-KW"/>
</dbReference>
<dbReference type="Gene3D" id="3.40.50.1820">
    <property type="entry name" value="alpha/beta hydrolase"/>
    <property type="match status" value="1"/>
</dbReference>
<dbReference type="InterPro" id="IPR050266">
    <property type="entry name" value="AB_hydrolase_sf"/>
</dbReference>
<keyword evidence="2" id="KW-0378">Hydrolase</keyword>
<dbReference type="SUPFAM" id="SSF53474">
    <property type="entry name" value="alpha/beta-Hydrolases"/>
    <property type="match status" value="1"/>
</dbReference>
<dbReference type="Proteomes" id="UP000778578">
    <property type="component" value="Unassembled WGS sequence"/>
</dbReference>
<dbReference type="InterPro" id="IPR000073">
    <property type="entry name" value="AB_hydrolase_1"/>
</dbReference>
<evidence type="ECO:0000313" key="2">
    <source>
        <dbReference type="EMBL" id="MBY8881067.1"/>
    </source>
</evidence>
<dbReference type="InterPro" id="IPR029058">
    <property type="entry name" value="AB_hydrolase_fold"/>
</dbReference>